<dbReference type="Gene3D" id="4.10.240.10">
    <property type="entry name" value="Zn(2)-C6 fungal-type DNA-binding domain"/>
    <property type="match status" value="1"/>
</dbReference>
<dbReference type="Proteomes" id="UP000799757">
    <property type="component" value="Unassembled WGS sequence"/>
</dbReference>
<feature type="domain" description="Zn(2)-C6 fungal-type" evidence="2">
    <location>
        <begin position="10"/>
        <end position="38"/>
    </location>
</feature>
<dbReference type="InterPro" id="IPR021858">
    <property type="entry name" value="Fun_TF"/>
</dbReference>
<evidence type="ECO:0000313" key="3">
    <source>
        <dbReference type="EMBL" id="KAF2791308.1"/>
    </source>
</evidence>
<evidence type="ECO:0000313" key="4">
    <source>
        <dbReference type="Proteomes" id="UP000799757"/>
    </source>
</evidence>
<dbReference type="CDD" id="cd00067">
    <property type="entry name" value="GAL4"/>
    <property type="match status" value="1"/>
</dbReference>
<keyword evidence="1" id="KW-0539">Nucleus</keyword>
<dbReference type="InterPro" id="IPR001138">
    <property type="entry name" value="Zn2Cys6_DnaBD"/>
</dbReference>
<name>A0A6A6X4Z7_9PLEO</name>
<keyword evidence="4" id="KW-1185">Reference proteome</keyword>
<dbReference type="InterPro" id="IPR036864">
    <property type="entry name" value="Zn2-C6_fun-type_DNA-bd_sf"/>
</dbReference>
<dbReference type="GO" id="GO:0000981">
    <property type="term" value="F:DNA-binding transcription factor activity, RNA polymerase II-specific"/>
    <property type="evidence" value="ECO:0007669"/>
    <property type="project" value="InterPro"/>
</dbReference>
<dbReference type="PANTHER" id="PTHR38791:SF1">
    <property type="entry name" value="TRANSCRIPTION FACTOR, PUTATIVE-RELATED"/>
    <property type="match status" value="1"/>
</dbReference>
<evidence type="ECO:0000256" key="1">
    <source>
        <dbReference type="ARBA" id="ARBA00023242"/>
    </source>
</evidence>
<gene>
    <name evidence="3" type="ORF">K505DRAFT_249232</name>
</gene>
<reference evidence="3" key="1">
    <citation type="journal article" date="2020" name="Stud. Mycol.">
        <title>101 Dothideomycetes genomes: a test case for predicting lifestyles and emergence of pathogens.</title>
        <authorList>
            <person name="Haridas S."/>
            <person name="Albert R."/>
            <person name="Binder M."/>
            <person name="Bloem J."/>
            <person name="Labutti K."/>
            <person name="Salamov A."/>
            <person name="Andreopoulos B."/>
            <person name="Baker S."/>
            <person name="Barry K."/>
            <person name="Bills G."/>
            <person name="Bluhm B."/>
            <person name="Cannon C."/>
            <person name="Castanera R."/>
            <person name="Culley D."/>
            <person name="Daum C."/>
            <person name="Ezra D."/>
            <person name="Gonzalez J."/>
            <person name="Henrissat B."/>
            <person name="Kuo A."/>
            <person name="Liang C."/>
            <person name="Lipzen A."/>
            <person name="Lutzoni F."/>
            <person name="Magnuson J."/>
            <person name="Mondo S."/>
            <person name="Nolan M."/>
            <person name="Ohm R."/>
            <person name="Pangilinan J."/>
            <person name="Park H.-J."/>
            <person name="Ramirez L."/>
            <person name="Alfaro M."/>
            <person name="Sun H."/>
            <person name="Tritt A."/>
            <person name="Yoshinaga Y."/>
            <person name="Zwiers L.-H."/>
            <person name="Turgeon B."/>
            <person name="Goodwin S."/>
            <person name="Spatafora J."/>
            <person name="Crous P."/>
            <person name="Grigoriev I."/>
        </authorList>
    </citation>
    <scope>NUCLEOTIDE SEQUENCE</scope>
    <source>
        <strain evidence="3">CBS 109.77</strain>
    </source>
</reference>
<dbReference type="Pfam" id="PF00172">
    <property type="entry name" value="Zn_clus"/>
    <property type="match status" value="1"/>
</dbReference>
<accession>A0A6A6X4Z7</accession>
<proteinExistence type="predicted"/>
<dbReference type="OrthoDB" id="2991872at2759"/>
<dbReference type="GO" id="GO:0008270">
    <property type="term" value="F:zinc ion binding"/>
    <property type="evidence" value="ECO:0007669"/>
    <property type="project" value="InterPro"/>
</dbReference>
<dbReference type="AlphaFoldDB" id="A0A6A6X4Z7"/>
<evidence type="ECO:0000259" key="2">
    <source>
        <dbReference type="PROSITE" id="PS50048"/>
    </source>
</evidence>
<organism evidence="3 4">
    <name type="scientific">Melanomma pulvis-pyrius CBS 109.77</name>
    <dbReference type="NCBI Taxonomy" id="1314802"/>
    <lineage>
        <taxon>Eukaryota</taxon>
        <taxon>Fungi</taxon>
        <taxon>Dikarya</taxon>
        <taxon>Ascomycota</taxon>
        <taxon>Pezizomycotina</taxon>
        <taxon>Dothideomycetes</taxon>
        <taxon>Pleosporomycetidae</taxon>
        <taxon>Pleosporales</taxon>
        <taxon>Melanommataceae</taxon>
        <taxon>Melanomma</taxon>
    </lineage>
</organism>
<dbReference type="PROSITE" id="PS00463">
    <property type="entry name" value="ZN2_CY6_FUNGAL_1"/>
    <property type="match status" value="1"/>
</dbReference>
<dbReference type="SMART" id="SM00066">
    <property type="entry name" value="GAL4"/>
    <property type="match status" value="1"/>
</dbReference>
<sequence length="490" mass="55459">MVYRGRPSTGCLKCRQRKIKCDERPDGCLKCSSKGYTCPGYDTTLDRYFQDESAHVRQKAEKSKAKAIAQRDERDKKEKARMAILRVQEYIGLPLLSPLIDQGINFFMMNYTLGLDQPPIQSAAYNRHLSTFGFHPLIATSMTALGLAGISNIYLDANFKREAMQWYSKALQMTNAALASPTEVKSDNTLFATLLLSLFEATSNEKSLAGWSNHVSGSESLIRLRGVKQFSTSAGRRMYKQVVGLVTMNCMGMGKGLPEYVLAMNKEVQKLESIDDPGYRFFYLQIDTINFRAQIIQGEITDLHAIVERALELDEVAKSIFKESGSEWDFEVIQTEYGTPGVFGNSYHIYPHIAAAQVWNWVRYTRIYIHDIIRNTSSTRFFWSNFRVQDFRSEHMVEGSSEDRMPVVRISGGYSSVWALYVAGTTPIATPESQEFVLKSMDRVANEFGINQAKVLANCLKLKVHLDSTGQVPYEIVPSYLPKKGEHYES</sequence>
<dbReference type="Pfam" id="PF11951">
    <property type="entry name" value="Fungal_trans_2"/>
    <property type="match status" value="1"/>
</dbReference>
<dbReference type="PANTHER" id="PTHR38791">
    <property type="entry name" value="ZN(II)2CYS6 TRANSCRIPTION FACTOR (EUROFUNG)-RELATED-RELATED"/>
    <property type="match status" value="1"/>
</dbReference>
<dbReference type="PROSITE" id="PS50048">
    <property type="entry name" value="ZN2_CY6_FUNGAL_2"/>
    <property type="match status" value="1"/>
</dbReference>
<dbReference type="SUPFAM" id="SSF57701">
    <property type="entry name" value="Zn2/Cys6 DNA-binding domain"/>
    <property type="match status" value="1"/>
</dbReference>
<dbReference type="InterPro" id="IPR053175">
    <property type="entry name" value="DHMBA_Reg_Transcription_Factor"/>
</dbReference>
<dbReference type="EMBL" id="MU002026">
    <property type="protein sequence ID" value="KAF2791308.1"/>
    <property type="molecule type" value="Genomic_DNA"/>
</dbReference>
<protein>
    <recommendedName>
        <fullName evidence="2">Zn(2)-C6 fungal-type domain-containing protein</fullName>
    </recommendedName>
</protein>